<dbReference type="PANTHER" id="PTHR43553:SF27">
    <property type="entry name" value="ENERGY-COUPLING FACTOR TRANSPORTER ATP-BINDING PROTEIN ECFA2"/>
    <property type="match status" value="1"/>
</dbReference>
<evidence type="ECO:0000259" key="8">
    <source>
        <dbReference type="PROSITE" id="PS50893"/>
    </source>
</evidence>
<feature type="domain" description="ABC transporter" evidence="8">
    <location>
        <begin position="2"/>
        <end position="237"/>
    </location>
</feature>
<accession>A0ABS1GJE0</accession>
<evidence type="ECO:0000256" key="4">
    <source>
        <dbReference type="ARBA" id="ARBA00022741"/>
    </source>
</evidence>
<name>A0ABS1GJE0_9AQUI</name>
<sequence length="260" mass="29809">MISIKNVKYSYETATVLRDVSFQVKKGEKVVILGVNGSGKSTLLKVLNGLIFPSEGEYLYKGERITEKKLKDKAFNKKFRKEVVLLFQSPDSMLFNPTVYDEIAFGLRQLGEDKKVIDEKVRYWADKIGIYRHLDKPPFNLSGGEKQKVCLASLLVLEPELMLLDEPTSNLDPRSTGWFIDFLYELDKTVITTTHNLGLAVEMGERGIVLSENHTVIYDGCLKGFLKDRDKLIEANLVHIHKHRHGKVEHSHYHTHLFFD</sequence>
<dbReference type="EMBL" id="JAACYA010000002">
    <property type="protein sequence ID" value="MBK3332955.1"/>
    <property type="molecule type" value="Genomic_DNA"/>
</dbReference>
<organism evidence="9 10">
    <name type="scientific">Persephonella atlantica</name>
    <dbReference type="NCBI Taxonomy" id="2699429"/>
    <lineage>
        <taxon>Bacteria</taxon>
        <taxon>Pseudomonadati</taxon>
        <taxon>Aquificota</taxon>
        <taxon>Aquificia</taxon>
        <taxon>Aquificales</taxon>
        <taxon>Hydrogenothermaceae</taxon>
        <taxon>Persephonella</taxon>
    </lineage>
</organism>
<dbReference type="GO" id="GO:0005524">
    <property type="term" value="F:ATP binding"/>
    <property type="evidence" value="ECO:0007669"/>
    <property type="project" value="UniProtKB-KW"/>
</dbReference>
<dbReference type="InterPro" id="IPR003439">
    <property type="entry name" value="ABC_transporter-like_ATP-bd"/>
</dbReference>
<keyword evidence="4" id="KW-0547">Nucleotide-binding</keyword>
<evidence type="ECO:0000313" key="10">
    <source>
        <dbReference type="Proteomes" id="UP000772812"/>
    </source>
</evidence>
<comment type="subcellular location">
    <subcellularLocation>
        <location evidence="1">Cell membrane</location>
        <topology evidence="1">Peripheral membrane protein</topology>
    </subcellularLocation>
</comment>
<keyword evidence="10" id="KW-1185">Reference proteome</keyword>
<dbReference type="Pfam" id="PF00005">
    <property type="entry name" value="ABC_tran"/>
    <property type="match status" value="1"/>
</dbReference>
<evidence type="ECO:0000256" key="2">
    <source>
        <dbReference type="ARBA" id="ARBA00022448"/>
    </source>
</evidence>
<dbReference type="PROSITE" id="PS50893">
    <property type="entry name" value="ABC_TRANSPORTER_2"/>
    <property type="match status" value="1"/>
</dbReference>
<gene>
    <name evidence="9" type="ORF">GWK41_07725</name>
</gene>
<keyword evidence="6" id="KW-1278">Translocase</keyword>
<proteinExistence type="predicted"/>
<evidence type="ECO:0000256" key="7">
    <source>
        <dbReference type="ARBA" id="ARBA00023136"/>
    </source>
</evidence>
<comment type="caution">
    <text evidence="9">The sequence shown here is derived from an EMBL/GenBank/DDBJ whole genome shotgun (WGS) entry which is preliminary data.</text>
</comment>
<dbReference type="Gene3D" id="3.40.50.300">
    <property type="entry name" value="P-loop containing nucleotide triphosphate hydrolases"/>
    <property type="match status" value="1"/>
</dbReference>
<keyword evidence="2" id="KW-0813">Transport</keyword>
<dbReference type="InterPro" id="IPR027417">
    <property type="entry name" value="P-loop_NTPase"/>
</dbReference>
<dbReference type="SMART" id="SM00382">
    <property type="entry name" value="AAA"/>
    <property type="match status" value="1"/>
</dbReference>
<reference evidence="9 10" key="1">
    <citation type="journal article" date="2021" name="Syst. Appl. Microbiol.">
        <title>Persephonella atlantica sp. nov.: How to adapt to physico-chemical gradients in high temperature hydrothermal habitats.</title>
        <authorList>
            <person name="Francois D.X."/>
            <person name="Godfroy A."/>
            <person name="Mathien C."/>
            <person name="Aube J."/>
            <person name="Cathalot C."/>
            <person name="Lesongeur F."/>
            <person name="L'Haridon S."/>
            <person name="Philippon X."/>
            <person name="Roussel E.G."/>
        </authorList>
    </citation>
    <scope>NUCLEOTIDE SEQUENCE [LARGE SCALE GENOMIC DNA]</scope>
    <source>
        <strain evidence="9 10">MO1340</strain>
    </source>
</reference>
<evidence type="ECO:0000313" key="9">
    <source>
        <dbReference type="EMBL" id="MBK3332955.1"/>
    </source>
</evidence>
<keyword evidence="7" id="KW-0472">Membrane</keyword>
<dbReference type="PROSITE" id="PS00211">
    <property type="entry name" value="ABC_TRANSPORTER_1"/>
    <property type="match status" value="1"/>
</dbReference>
<protein>
    <submittedName>
        <fullName evidence="9">ABC transporter ATP-binding protein</fullName>
    </submittedName>
</protein>
<dbReference type="CDD" id="cd03225">
    <property type="entry name" value="ABC_cobalt_CbiO_domain1"/>
    <property type="match status" value="1"/>
</dbReference>
<keyword evidence="3" id="KW-1003">Cell membrane</keyword>
<dbReference type="Proteomes" id="UP000772812">
    <property type="component" value="Unassembled WGS sequence"/>
</dbReference>
<evidence type="ECO:0000256" key="1">
    <source>
        <dbReference type="ARBA" id="ARBA00004202"/>
    </source>
</evidence>
<keyword evidence="5 9" id="KW-0067">ATP-binding</keyword>
<evidence type="ECO:0000256" key="3">
    <source>
        <dbReference type="ARBA" id="ARBA00022475"/>
    </source>
</evidence>
<dbReference type="InterPro" id="IPR017871">
    <property type="entry name" value="ABC_transporter-like_CS"/>
</dbReference>
<evidence type="ECO:0000256" key="5">
    <source>
        <dbReference type="ARBA" id="ARBA00022840"/>
    </source>
</evidence>
<dbReference type="InterPro" id="IPR015856">
    <property type="entry name" value="ABC_transpr_CbiO/EcfA_su"/>
</dbReference>
<dbReference type="SUPFAM" id="SSF52540">
    <property type="entry name" value="P-loop containing nucleoside triphosphate hydrolases"/>
    <property type="match status" value="1"/>
</dbReference>
<dbReference type="InterPro" id="IPR003593">
    <property type="entry name" value="AAA+_ATPase"/>
</dbReference>
<dbReference type="PANTHER" id="PTHR43553">
    <property type="entry name" value="HEAVY METAL TRANSPORTER"/>
    <property type="match status" value="1"/>
</dbReference>
<evidence type="ECO:0000256" key="6">
    <source>
        <dbReference type="ARBA" id="ARBA00022967"/>
    </source>
</evidence>
<dbReference type="InterPro" id="IPR050095">
    <property type="entry name" value="ECF_ABC_transporter_ATP-bd"/>
</dbReference>